<keyword evidence="4" id="KW-1185">Reference proteome</keyword>
<dbReference type="AlphaFoldDB" id="A0AAW0FIF3"/>
<gene>
    <name evidence="3" type="ORF">QCA50_014137</name>
    <name evidence="2" type="ORF">QCA50_020638</name>
</gene>
<feature type="compositionally biased region" description="Polar residues" evidence="1">
    <location>
        <begin position="413"/>
        <end position="426"/>
    </location>
</feature>
<evidence type="ECO:0000313" key="4">
    <source>
        <dbReference type="Proteomes" id="UP001385951"/>
    </source>
</evidence>
<feature type="compositionally biased region" description="Polar residues" evidence="1">
    <location>
        <begin position="592"/>
        <end position="607"/>
    </location>
</feature>
<feature type="compositionally biased region" description="Basic and acidic residues" evidence="1">
    <location>
        <begin position="535"/>
        <end position="550"/>
    </location>
</feature>
<organism evidence="2 4">
    <name type="scientific">Cerrena zonata</name>
    <dbReference type="NCBI Taxonomy" id="2478898"/>
    <lineage>
        <taxon>Eukaryota</taxon>
        <taxon>Fungi</taxon>
        <taxon>Dikarya</taxon>
        <taxon>Basidiomycota</taxon>
        <taxon>Agaricomycotina</taxon>
        <taxon>Agaricomycetes</taxon>
        <taxon>Polyporales</taxon>
        <taxon>Cerrenaceae</taxon>
        <taxon>Cerrena</taxon>
    </lineage>
</organism>
<protein>
    <submittedName>
        <fullName evidence="2">Uncharacterized protein</fullName>
    </submittedName>
</protein>
<feature type="compositionally biased region" description="Polar residues" evidence="1">
    <location>
        <begin position="1"/>
        <end position="12"/>
    </location>
</feature>
<evidence type="ECO:0000256" key="1">
    <source>
        <dbReference type="SAM" id="MobiDB-lite"/>
    </source>
</evidence>
<comment type="caution">
    <text evidence="2">The sequence shown here is derived from an EMBL/GenBank/DDBJ whole genome shotgun (WGS) entry which is preliminary data.</text>
</comment>
<feature type="region of interest" description="Disordered" evidence="1">
    <location>
        <begin position="826"/>
        <end position="853"/>
    </location>
</feature>
<feature type="region of interest" description="Disordered" evidence="1">
    <location>
        <begin position="1"/>
        <end position="29"/>
    </location>
</feature>
<evidence type="ECO:0000313" key="2">
    <source>
        <dbReference type="EMBL" id="KAK7676420.1"/>
    </source>
</evidence>
<name>A0AAW0FIF3_9APHY</name>
<feature type="region of interest" description="Disordered" evidence="1">
    <location>
        <begin position="348"/>
        <end position="469"/>
    </location>
</feature>
<feature type="compositionally biased region" description="Low complexity" evidence="1">
    <location>
        <begin position="349"/>
        <end position="370"/>
    </location>
</feature>
<dbReference type="EMBL" id="JASBNA010000118">
    <property type="protein sequence ID" value="KAK7676420.1"/>
    <property type="molecule type" value="Genomic_DNA"/>
</dbReference>
<proteinExistence type="predicted"/>
<dbReference type="EMBL" id="JASBNA010000034">
    <property type="protein sequence ID" value="KAK7682754.1"/>
    <property type="molecule type" value="Genomic_DNA"/>
</dbReference>
<feature type="region of interest" description="Disordered" evidence="1">
    <location>
        <begin position="592"/>
        <end position="635"/>
    </location>
</feature>
<evidence type="ECO:0000313" key="3">
    <source>
        <dbReference type="EMBL" id="KAK7682754.1"/>
    </source>
</evidence>
<accession>A0AAW0FIF3</accession>
<feature type="region of interest" description="Disordered" evidence="1">
    <location>
        <begin position="482"/>
        <end position="562"/>
    </location>
</feature>
<feature type="compositionally biased region" description="Polar residues" evidence="1">
    <location>
        <begin position="434"/>
        <end position="458"/>
    </location>
</feature>
<dbReference type="Proteomes" id="UP001385951">
    <property type="component" value="Unassembled WGS sequence"/>
</dbReference>
<feature type="compositionally biased region" description="Low complexity" evidence="1">
    <location>
        <begin position="484"/>
        <end position="508"/>
    </location>
</feature>
<sequence>MPIDASTSNTAAVGTPSVPKQPKKRGPDSWVQGTKLKFLLSLEDEWTTAHNAGASHITTFYDRITTQWIYMYGYDLPLDKDSLIHGEIPQNGLDKIPYLENQPENVVASRKAYWVDLRKKIARWYYGQKNIKKSEVASGLDNIFTFIHSSVNKPSRKLSPMQYYQSHYWDTHIAPHVPPAVDAAYADAVSKGMELTSRLKKSLRMTTQQEVTKTCWSHEDPLFKKQVESEFNASNAELDQKHKKLLDQPQSADDYDYALKSAGPVLHTIAQGLAKKYGMVVSILMAGPIGEDGGKIGVRSYHFGETTTRSKVSWPDFNKTAYTSTVEDFTKFAMSVFTPEECQSRVFVPGGSATSASESPATSSSALPPEVSTPAPAADARGNVPNDNASGDVGNGNASGDVGNDSASGDVGNDNTCGNSNLGENDNTGKNDNSDGNVGNNPNSNASDARTYPGSLSNNEDDFAGDDFSFDHPLYQPVVRTTDSSTHLPATSTSLTPSSSAGSSGNTSTHREPSPALTAEVPILGSTPATTEYSEEPHGIGKPSQAEDSRTPPTSPIQFSTVAQRTAATTAIKDLEPFGVNARDGNSCVTITQATAPPQSNNDTTNPRVEEPVQLRRSTRTSLPSERARESSLWKKSSPVSAQTLSSPSIDKTLLLGFPKEIVPMYTAIVNSAGLGEEWDTCLARWLLVESQNKQNIVDQLSVAHRPSEYSLWFRRGRPLTEPTKVTPEVFGLSLQKWWLSLQPVSRGFDDNNKLLRLTDIPPMEWEALRKFHRCGFSLLMIGLSWWGHAVKDESANSPHLAEWKDLVEDVDWVLQQWLKQFPAPQSKCAAAPRTKRTEALQKGGRPPKRARR</sequence>
<reference evidence="2 4" key="1">
    <citation type="submission" date="2022-09" db="EMBL/GenBank/DDBJ databases">
        <authorList>
            <person name="Palmer J.M."/>
        </authorList>
    </citation>
    <scope>NUCLEOTIDE SEQUENCE [LARGE SCALE GENOMIC DNA]</scope>
    <source>
        <strain evidence="2 4">DSM 7382</strain>
    </source>
</reference>